<organism evidence="1 3">
    <name type="scientific">Paenibacillus urinalis</name>
    <dbReference type="NCBI Taxonomy" id="521520"/>
    <lineage>
        <taxon>Bacteria</taxon>
        <taxon>Bacillati</taxon>
        <taxon>Bacillota</taxon>
        <taxon>Bacilli</taxon>
        <taxon>Bacillales</taxon>
        <taxon>Paenibacillaceae</taxon>
        <taxon>Paenibacillus</taxon>
    </lineage>
</organism>
<reference evidence="1 4" key="1">
    <citation type="submission" date="2023-02" db="EMBL/GenBank/DDBJ databases">
        <title>Pathogen: clinical or host-associated sample.</title>
        <authorList>
            <person name="Hergert J."/>
            <person name="Casey R."/>
            <person name="Wagner J."/>
            <person name="Young E.L."/>
            <person name="Oakeson K.F."/>
        </authorList>
    </citation>
    <scope>NUCLEOTIDE SEQUENCE</scope>
    <source>
        <strain evidence="2 4">2022CK-00829</strain>
        <strain evidence="1">2022CK-00830</strain>
    </source>
</reference>
<evidence type="ECO:0008006" key="5">
    <source>
        <dbReference type="Google" id="ProtNLM"/>
    </source>
</evidence>
<dbReference type="EMBL" id="CP118101">
    <property type="protein sequence ID" value="WDH81220.1"/>
    <property type="molecule type" value="Genomic_DNA"/>
</dbReference>
<dbReference type="AlphaFoldDB" id="A0AAX3MUB9"/>
<proteinExistence type="predicted"/>
<sequence>MNLADLLTYADIGQLNRIANHYECSSKTNSKHELIQSILITLGSKSFVEEQVEKLPIGHLCFLNALLFDTRARFSMEELTALARQAIDPKGGQPGSYFRDIIVHFTKSGWLFNGSTHQTRYLYQVPNDLKLKFLRILQERFKQMMVNINEPSAYRDEHHLLAEDLRQMLKFVDQYEIPLNQEGFMYRRTQQQLMEFLNIQEPLLGKGGWRFGYGRTYKEYPDRLALLYDYAYHRRYVTEHNGLLELTTEGRASMETAREEEMIQLFRFWLRQYKGAIPNVASVVYWIGRCAERWVTVSSLLESIGDLVHPFYYDSKEVVFTQRILQMLLHLGMIRCGDTEQEGQVIQITAWGSKVSSSHIILL</sequence>
<dbReference type="RefSeq" id="WP_047911149.1">
    <property type="nucleotide sequence ID" value="NZ_CP118101.1"/>
</dbReference>
<name>A0AAX3MUB9_9BACL</name>
<protein>
    <recommendedName>
        <fullName evidence="5">Helicase XPB/Ssl2 N-terminal domain-containing protein</fullName>
    </recommendedName>
</protein>
<gene>
    <name evidence="1" type="ORF">PUW23_16980</name>
    <name evidence="2" type="ORF">PUW25_16805</name>
</gene>
<evidence type="ECO:0000313" key="2">
    <source>
        <dbReference type="EMBL" id="WDI00934.1"/>
    </source>
</evidence>
<accession>A0AAX3MUB9</accession>
<dbReference type="Proteomes" id="UP001220962">
    <property type="component" value="Chromosome"/>
</dbReference>
<dbReference type="EMBL" id="CP118108">
    <property type="protein sequence ID" value="WDI00934.1"/>
    <property type="molecule type" value="Genomic_DNA"/>
</dbReference>
<dbReference type="Proteomes" id="UP001221519">
    <property type="component" value="Chromosome"/>
</dbReference>
<evidence type="ECO:0000313" key="3">
    <source>
        <dbReference type="Proteomes" id="UP001220962"/>
    </source>
</evidence>
<evidence type="ECO:0000313" key="4">
    <source>
        <dbReference type="Proteomes" id="UP001221519"/>
    </source>
</evidence>
<keyword evidence="4" id="KW-1185">Reference proteome</keyword>
<evidence type="ECO:0000313" key="1">
    <source>
        <dbReference type="EMBL" id="WDH81220.1"/>
    </source>
</evidence>